<organism evidence="6 7">
    <name type="scientific">Cercospora kikuchii</name>
    <dbReference type="NCBI Taxonomy" id="84275"/>
    <lineage>
        <taxon>Eukaryota</taxon>
        <taxon>Fungi</taxon>
        <taxon>Dikarya</taxon>
        <taxon>Ascomycota</taxon>
        <taxon>Pezizomycotina</taxon>
        <taxon>Dothideomycetes</taxon>
        <taxon>Dothideomycetidae</taxon>
        <taxon>Mycosphaerellales</taxon>
        <taxon>Mycosphaerellaceae</taxon>
        <taxon>Cercospora</taxon>
    </lineage>
</organism>
<keyword evidence="7" id="KW-1185">Reference proteome</keyword>
<dbReference type="EMBL" id="BOLY01000001">
    <property type="protein sequence ID" value="GIZ37539.1"/>
    <property type="molecule type" value="Genomic_DNA"/>
</dbReference>
<keyword evidence="2" id="KW-0521">NADP</keyword>
<dbReference type="InterPro" id="IPR036291">
    <property type="entry name" value="NAD(P)-bd_dom_sf"/>
</dbReference>
<feature type="transmembrane region" description="Helical" evidence="5">
    <location>
        <begin position="6"/>
        <end position="26"/>
    </location>
</feature>
<gene>
    <name evidence="6" type="ORF">CKM354_000098400</name>
</gene>
<evidence type="ECO:0000256" key="3">
    <source>
        <dbReference type="ARBA" id="ARBA00023002"/>
    </source>
</evidence>
<dbReference type="GeneID" id="68286559"/>
<evidence type="ECO:0000256" key="2">
    <source>
        <dbReference type="ARBA" id="ARBA00022857"/>
    </source>
</evidence>
<dbReference type="InterPro" id="IPR020904">
    <property type="entry name" value="Sc_DH/Rdtase_CS"/>
</dbReference>
<feature type="transmembrane region" description="Helical" evidence="5">
    <location>
        <begin position="195"/>
        <end position="217"/>
    </location>
</feature>
<dbReference type="CDD" id="cd05233">
    <property type="entry name" value="SDR_c"/>
    <property type="match status" value="1"/>
</dbReference>
<evidence type="ECO:0000256" key="1">
    <source>
        <dbReference type="ARBA" id="ARBA00006484"/>
    </source>
</evidence>
<evidence type="ECO:0000256" key="4">
    <source>
        <dbReference type="RuleBase" id="RU000363"/>
    </source>
</evidence>
<reference evidence="6 7" key="1">
    <citation type="submission" date="2021-01" db="EMBL/GenBank/DDBJ databases">
        <title>Cercospora kikuchii MAFF 305040 whole genome shotgun sequence.</title>
        <authorList>
            <person name="Kashiwa T."/>
            <person name="Suzuki T."/>
        </authorList>
    </citation>
    <scope>NUCLEOTIDE SEQUENCE [LARGE SCALE GENOMIC DNA]</scope>
    <source>
        <strain evidence="6 7">MAFF 305040</strain>
    </source>
</reference>
<accession>A0A9P3C4Y0</accession>
<comment type="caution">
    <text evidence="6">The sequence shown here is derived from an EMBL/GenBank/DDBJ whole genome shotgun (WGS) entry which is preliminary data.</text>
</comment>
<dbReference type="SUPFAM" id="SSF51735">
    <property type="entry name" value="NAD(P)-binding Rossmann-fold domains"/>
    <property type="match status" value="1"/>
</dbReference>
<dbReference type="PANTHER" id="PTHR43618:SF4">
    <property type="entry name" value="SHORT CHAIN DEHYDROGENASE_REDUCTASE FAMILY (AFU_ORTHOLOGUE AFUA_7G04540)"/>
    <property type="match status" value="1"/>
</dbReference>
<dbReference type="PRINTS" id="PR00080">
    <property type="entry name" value="SDRFAMILY"/>
</dbReference>
<dbReference type="PANTHER" id="PTHR43618">
    <property type="entry name" value="7-ALPHA-HYDROXYSTEROID DEHYDROGENASE"/>
    <property type="match status" value="1"/>
</dbReference>
<evidence type="ECO:0000256" key="5">
    <source>
        <dbReference type="SAM" id="Phobius"/>
    </source>
</evidence>
<sequence length="362" mass="39528">MVNQHPLSAAALLSVKGWVVLVMFLWRNDQRKIIIEKADGNQNRRWHGYWIECVMSDSLSKDEIADREAVLTQAFATNGAKVYITGRRMEVLETTAKVHGSAEKLGEQGGSIIPLQMDTTDKKSISAAVELITKNEGYLNVLVNNAGVWTTKPSVEPDAGPEQFGKAMFDENPDDWQRGMFSQLIVRNVFTYHKYAAFLTNATSLYFVTAAFLPLLAKSADSPIRRGGSVINNTSNSGLLRMSEGGQLAYNVSKAAAVHVTRQMAYDLSHKAINVRVNQIAPGWFPTEMTTGGSDAANMSAPQEDGEFQKEMETIGARVPPGRMGNAQDLASAVLTLATNDYMWGTITVVDGGITQSMPGNM</sequence>
<dbReference type="InterPro" id="IPR002347">
    <property type="entry name" value="SDR_fam"/>
</dbReference>
<dbReference type="GO" id="GO:0016491">
    <property type="term" value="F:oxidoreductase activity"/>
    <property type="evidence" value="ECO:0007669"/>
    <property type="project" value="UniProtKB-KW"/>
</dbReference>
<keyword evidence="5" id="KW-0472">Membrane</keyword>
<dbReference type="Pfam" id="PF00106">
    <property type="entry name" value="adh_short"/>
    <property type="match status" value="1"/>
</dbReference>
<dbReference type="Pfam" id="PF13561">
    <property type="entry name" value="adh_short_C2"/>
    <property type="match status" value="1"/>
</dbReference>
<dbReference type="PROSITE" id="PS00061">
    <property type="entry name" value="ADH_SHORT"/>
    <property type="match status" value="1"/>
</dbReference>
<comment type="similarity">
    <text evidence="1 4">Belongs to the short-chain dehydrogenases/reductases (SDR) family.</text>
</comment>
<keyword evidence="3" id="KW-0560">Oxidoreductase</keyword>
<dbReference type="AlphaFoldDB" id="A0A9P3C4Y0"/>
<dbReference type="Proteomes" id="UP000825890">
    <property type="component" value="Unassembled WGS sequence"/>
</dbReference>
<protein>
    <submittedName>
        <fullName evidence="6">Uncharacterized protein</fullName>
    </submittedName>
</protein>
<keyword evidence="5" id="KW-1133">Transmembrane helix</keyword>
<dbReference type="PRINTS" id="PR00081">
    <property type="entry name" value="GDHRDH"/>
</dbReference>
<evidence type="ECO:0000313" key="6">
    <source>
        <dbReference type="EMBL" id="GIZ37539.1"/>
    </source>
</evidence>
<proteinExistence type="inferred from homology"/>
<dbReference type="OrthoDB" id="3819888at2759"/>
<dbReference type="Gene3D" id="3.40.50.720">
    <property type="entry name" value="NAD(P)-binding Rossmann-like Domain"/>
    <property type="match status" value="1"/>
</dbReference>
<name>A0A9P3C4Y0_9PEZI</name>
<evidence type="ECO:0000313" key="7">
    <source>
        <dbReference type="Proteomes" id="UP000825890"/>
    </source>
</evidence>
<keyword evidence="5" id="KW-0812">Transmembrane</keyword>
<dbReference type="RefSeq" id="XP_044652026.1">
    <property type="nucleotide sequence ID" value="XM_044796091.1"/>
</dbReference>
<dbReference type="InterPro" id="IPR052178">
    <property type="entry name" value="Sec_Metab_Biosynth_SDR"/>
</dbReference>